<accession>A0A1V0B9F4</accession>
<evidence type="ECO:0000256" key="1">
    <source>
        <dbReference type="SAM" id="SignalP"/>
    </source>
</evidence>
<proteinExistence type="predicted"/>
<dbReference type="Pfam" id="PF13767">
    <property type="entry name" value="DUF4168"/>
    <property type="match status" value="1"/>
</dbReference>
<protein>
    <recommendedName>
        <fullName evidence="2">DUF4168 domain-containing protein</fullName>
    </recommendedName>
</protein>
<dbReference type="EMBL" id="CP020100">
    <property type="protein sequence ID" value="AQZ96414.1"/>
    <property type="molecule type" value="Genomic_DNA"/>
</dbReference>
<organism evidence="3 4">
    <name type="scientific">Halopseudomonas phragmitis</name>
    <dbReference type="NCBI Taxonomy" id="1931241"/>
    <lineage>
        <taxon>Bacteria</taxon>
        <taxon>Pseudomonadati</taxon>
        <taxon>Pseudomonadota</taxon>
        <taxon>Gammaproteobacteria</taxon>
        <taxon>Pseudomonadales</taxon>
        <taxon>Pseudomonadaceae</taxon>
        <taxon>Halopseudomonas</taxon>
    </lineage>
</organism>
<dbReference type="KEGG" id="ppha:BVH74_17375"/>
<keyword evidence="4" id="KW-1185">Reference proteome</keyword>
<feature type="signal peptide" evidence="1">
    <location>
        <begin position="1"/>
        <end position="30"/>
    </location>
</feature>
<gene>
    <name evidence="3" type="ORF">BVH74_17375</name>
</gene>
<evidence type="ECO:0000313" key="4">
    <source>
        <dbReference type="Proteomes" id="UP000243488"/>
    </source>
</evidence>
<dbReference type="InterPro" id="IPR025433">
    <property type="entry name" value="DUF4168"/>
</dbReference>
<feature type="domain" description="DUF4168" evidence="2">
    <location>
        <begin position="59"/>
        <end position="134"/>
    </location>
</feature>
<dbReference type="AlphaFoldDB" id="A0A1V0B9F4"/>
<evidence type="ECO:0000313" key="3">
    <source>
        <dbReference type="EMBL" id="AQZ96414.1"/>
    </source>
</evidence>
<sequence length="139" mass="15331">MCWVTSTKEKCMTTLKKLTIAMGFASFAIAAPVAMAQAQDPAAGQQYGQPEQQAAAPVSDADLQKFVSAESKVNEIRDDFSQRLGQVDNQEEAQSLQLEAQEKMVEAVQDEGLDVGRYNEIATRIQTDPELQQRAQQHN</sequence>
<evidence type="ECO:0000259" key="2">
    <source>
        <dbReference type="Pfam" id="PF13767"/>
    </source>
</evidence>
<name>A0A1V0B9F4_9GAMM</name>
<feature type="chain" id="PRO_5012369313" description="DUF4168 domain-containing protein" evidence="1">
    <location>
        <begin position="31"/>
        <end position="139"/>
    </location>
</feature>
<keyword evidence="1" id="KW-0732">Signal</keyword>
<reference evidence="3 4" key="1">
    <citation type="submission" date="2017-03" db="EMBL/GenBank/DDBJ databases">
        <title>Complete genome sequence of the novel DNRA strain Pseudomonas sp. S-6-2 isolated from Chinese polluted river sediment. Journal of Biotechnology.</title>
        <authorList>
            <person name="Li J."/>
            <person name="Xiang F."/>
            <person name="Wang L."/>
            <person name="Xi L."/>
            <person name="Liu J."/>
        </authorList>
    </citation>
    <scope>NUCLEOTIDE SEQUENCE [LARGE SCALE GENOMIC DNA]</scope>
    <source>
        <strain evidence="3 4">S-6-2</strain>
    </source>
</reference>
<dbReference type="Proteomes" id="UP000243488">
    <property type="component" value="Chromosome"/>
</dbReference>
<dbReference type="STRING" id="1931241.BVH74_17375"/>